<dbReference type="PANTHER" id="PTHR12044">
    <property type="entry name" value="BCL2 INTERACTING MEDIATOR OF CELL DEATH"/>
    <property type="match status" value="1"/>
</dbReference>
<dbReference type="InterPro" id="IPR052133">
    <property type="entry name" value="Immune_Signaling-Apoptosis_Reg"/>
</dbReference>
<dbReference type="GO" id="GO:0007127">
    <property type="term" value="P:meiosis I"/>
    <property type="evidence" value="ECO:0007669"/>
    <property type="project" value="TreeGrafter"/>
</dbReference>
<proteinExistence type="predicted"/>
<evidence type="ECO:0000313" key="2">
    <source>
        <dbReference type="Proteomes" id="UP000694543"/>
    </source>
</evidence>
<protein>
    <submittedName>
        <fullName evidence="1">Uncharacterized protein</fullName>
    </submittedName>
</protein>
<dbReference type="AlphaFoldDB" id="A0A8C3PUQ8"/>
<sequence>MWSFPSEPTDLSSEDALLSSGWLLAASLLIYQHRYNTEVHQTLSLDLRQVLNAIIFRNKRPVVLLVSIVQFLRAILRQNFSSPLVTIVQNTAQGATQSQPSSLEDAALHPLTTQQVFSLAVSLQNLLVHVYLQVYKTPVLEQ</sequence>
<dbReference type="Ensembl" id="ENSCPIT00010000263.1">
    <property type="protein sequence ID" value="ENSCPIP00010000221.1"/>
    <property type="gene ID" value="ENSCPIG00010000190.1"/>
</dbReference>
<organism evidence="1 2">
    <name type="scientific">Chrysolophus pictus</name>
    <name type="common">Golden pheasant</name>
    <name type="synonym">Phasianus pictus</name>
    <dbReference type="NCBI Taxonomy" id="9089"/>
    <lineage>
        <taxon>Eukaryota</taxon>
        <taxon>Metazoa</taxon>
        <taxon>Chordata</taxon>
        <taxon>Craniata</taxon>
        <taxon>Vertebrata</taxon>
        <taxon>Euteleostomi</taxon>
        <taxon>Archelosauria</taxon>
        <taxon>Archosauria</taxon>
        <taxon>Dinosauria</taxon>
        <taxon>Saurischia</taxon>
        <taxon>Theropoda</taxon>
        <taxon>Coelurosauria</taxon>
        <taxon>Aves</taxon>
        <taxon>Neognathae</taxon>
        <taxon>Galloanserae</taxon>
        <taxon>Galliformes</taxon>
        <taxon>Phasianidae</taxon>
        <taxon>Phasianinae</taxon>
        <taxon>Chrysolophus</taxon>
    </lineage>
</organism>
<evidence type="ECO:0000313" key="1">
    <source>
        <dbReference type="Ensembl" id="ENSCPIP00010000221.1"/>
    </source>
</evidence>
<keyword evidence="2" id="KW-1185">Reference proteome</keyword>
<dbReference type="PANTHER" id="PTHR12044:SF14">
    <property type="entry name" value="MEIOTIC DOUBLE-STRANDED BREAK FORMATION PROTEIN 1"/>
    <property type="match status" value="1"/>
</dbReference>
<dbReference type="Proteomes" id="UP000694543">
    <property type="component" value="Unplaced"/>
</dbReference>
<name>A0A8C3PUQ8_CHRPC</name>
<reference evidence="1" key="1">
    <citation type="submission" date="2025-08" db="UniProtKB">
        <authorList>
            <consortium name="Ensembl"/>
        </authorList>
    </citation>
    <scope>IDENTIFICATION</scope>
</reference>
<accession>A0A8C3PUQ8</accession>
<reference evidence="1" key="2">
    <citation type="submission" date="2025-09" db="UniProtKB">
        <authorList>
            <consortium name="Ensembl"/>
        </authorList>
    </citation>
    <scope>IDENTIFICATION</scope>
</reference>